<feature type="domain" description="PKD/Chitinase" evidence="1">
    <location>
        <begin position="1093"/>
        <end position="1175"/>
    </location>
</feature>
<feature type="domain" description="Immunoglobulin" evidence="2">
    <location>
        <begin position="442"/>
        <end position="524"/>
    </location>
</feature>
<feature type="domain" description="Immunoglobulin" evidence="2">
    <location>
        <begin position="256"/>
        <end position="338"/>
    </location>
</feature>
<proteinExistence type="predicted"/>
<feature type="domain" description="PKD/Chitinase" evidence="1">
    <location>
        <begin position="159"/>
        <end position="245"/>
    </location>
</feature>
<dbReference type="InterPro" id="IPR022409">
    <property type="entry name" value="PKD/Chitinase_dom"/>
</dbReference>
<dbReference type="InterPro" id="IPR013783">
    <property type="entry name" value="Ig-like_fold"/>
</dbReference>
<dbReference type="InterPro" id="IPR029865">
    <property type="entry name" value="KIAA0319-like"/>
</dbReference>
<dbReference type="GO" id="GO:0005509">
    <property type="term" value="F:calcium ion binding"/>
    <property type="evidence" value="ECO:0007669"/>
    <property type="project" value="InterPro"/>
</dbReference>
<gene>
    <name evidence="3" type="ORF">AQPE_3738</name>
</gene>
<dbReference type="GO" id="GO:0031410">
    <property type="term" value="C:cytoplasmic vesicle"/>
    <property type="evidence" value="ECO:0007669"/>
    <property type="project" value="TreeGrafter"/>
</dbReference>
<evidence type="ECO:0000313" key="3">
    <source>
        <dbReference type="EMBL" id="BBE19553.1"/>
    </source>
</evidence>
<evidence type="ECO:0000259" key="1">
    <source>
        <dbReference type="SMART" id="SM00089"/>
    </source>
</evidence>
<dbReference type="InterPro" id="IPR015919">
    <property type="entry name" value="Cadherin-like_sf"/>
</dbReference>
<dbReference type="Gene3D" id="2.60.40.10">
    <property type="entry name" value="Immunoglobulins"/>
    <property type="match status" value="14"/>
</dbReference>
<feature type="domain" description="PKD/Chitinase" evidence="1">
    <location>
        <begin position="442"/>
        <end position="524"/>
    </location>
</feature>
<dbReference type="InterPro" id="IPR003599">
    <property type="entry name" value="Ig_sub"/>
</dbReference>
<dbReference type="SUPFAM" id="SSF49299">
    <property type="entry name" value="PKD domain"/>
    <property type="match status" value="13"/>
</dbReference>
<feature type="domain" description="PKD/Chitinase" evidence="1">
    <location>
        <begin position="814"/>
        <end position="896"/>
    </location>
</feature>
<dbReference type="SUPFAM" id="SSF49313">
    <property type="entry name" value="Cadherin-like"/>
    <property type="match status" value="1"/>
</dbReference>
<feature type="domain" description="PKD/Chitinase" evidence="1">
    <location>
        <begin position="256"/>
        <end position="338"/>
    </location>
</feature>
<dbReference type="InterPro" id="IPR035986">
    <property type="entry name" value="PKD_dom_sf"/>
</dbReference>
<feature type="domain" description="Immunoglobulin" evidence="2">
    <location>
        <begin position="814"/>
        <end position="896"/>
    </location>
</feature>
<dbReference type="PANTHER" id="PTHR46182:SF2">
    <property type="entry name" value="FI19480P1"/>
    <property type="match status" value="1"/>
</dbReference>
<protein>
    <submittedName>
        <fullName evidence="3">Chitinase</fullName>
    </submittedName>
</protein>
<accession>A0A5K7SD91</accession>
<dbReference type="KEGG" id="anf:AQPE_3738"/>
<dbReference type="Pfam" id="PF18962">
    <property type="entry name" value="Por_Secre_tail"/>
    <property type="match status" value="1"/>
</dbReference>
<dbReference type="SMART" id="SM00089">
    <property type="entry name" value="PKD"/>
    <property type="match status" value="11"/>
</dbReference>
<evidence type="ECO:0000313" key="4">
    <source>
        <dbReference type="Proteomes" id="UP001193389"/>
    </source>
</evidence>
<name>A0A5K7SD91_9BACT</name>
<sequence length="1639" mass="172501">MKWISFYITFLLLNITSFAQGHFVLSYSGNGLEHMNLYVVTATINGTNLDIGDEIAVFDDTICCAKAILTQQIMITDPNTFITLKASKADPSSSEEGFTPGNAIIYKFWDSSAGLEISNVVSQYFDPDTETTLPAPTFTPEGSATLKLSYTNITNQAPVANAGADQTVNEGMVVTLDGSASSDPDNNTLTYSWTGPQGITLNSTSAAKPTFTAPEVMTNQNYTFSLVVNDGTVNSTADQVIVTVRQVNKAPVANAGADQTVNEGVVVTLDGSASSDPDNNTLTYSWTAPQGITLNSTSAAKPTFTAPEVMTNQSYKFSLIVNDGTVNSTADQVIVTVRQVNKAPVANAGADQSVNEGVVVTLDGSASSDPDNNTLTYSWTAPSGITLNSTTAAKPTFTAPEVMTNQSYTFSLIVNDGTVNSTADQVIVTVRQVNKAPVSNAGADQTVNEGVVVTLDGSASFDPDNNTLTYKWTAPSGITLNSTTAAKPTFTAPEVMTNQNYTFSLIVNDGTVNSTADQVIVTVRQVNKAPVANAGTDQTVNEGVVVTLDGSASSDPDNNTLTYSWTAPSGITLNSTTAAKPTFTAPEVMTNQSYTFSLIVNDGTVNSTADQVIVTVRQINKAPVANTGTDQTVNEGVVVTLDGSASSDPDNNTLTYSWTAPSGITLNSTTAAKPTFTAPEVMTNQSYTFSLIVNDGTVNSTADQVTVTVRQVNKAPVANAGADQTVNEGVVVTLDGSASSDPDNNTLTYSWTAPSGITLNSTSAAKPTFTAPEVMTNQSYTFSLIVNDGTVNSTADQVIITVKQVNKAPVANAGADQSVNEGVTVTLDGSASSDPDNNTLTYSWTAPTGITLNSTTAAKPTFTAPEVTTNQTYTFSLIVNDGTVNSTADQVVITVRQVNKAPVANAGTNQSVEKNTLYTLDGSSSSDPDGDALTYLWSAPAGITLSSNIVAKPSFTTPATIPPANYTFTLTVNDGKLNSASDQVIITIKQTNQAPEAKAGVDQSIDEGVLVTLDGSTSTDPDGDALVYLWVAPPGITLSSTSAAKPTFTAPEVLANQSYTFTLTVNDGTVNSTADQVIVTVKQVNKAPKANAGTDQSVNEGVAVTLDGSASSDPDNNTLTYSWSAPTGITLNSTTAAKPTFTASGVMTNQSYTFSLIVNDGTVNSTADQVIVTVKHINKSPTANAGIDKTVDEGSFVTLDGSTSSDPENSTLTYLWTAPTGITLSSNSIAKPTFTAPEVMTDQNYTFSLVVNDGTGNSTTDQVIITVKQINKIPIANAGPDQTGNEGALITLDASASSDLDNNTLTYKWTAPPGIILSSTTVAKPTFTAPQVLTDQSYAFSLIVNDGIANSLADQVYITVRQINKAPVLTSSKSFSVNENLPQEFLLEGTDAENDPINFTFENLPSFLHLTKKTNTSAILSGTFTNQYVGVNSYNLNLSDGVSTTKEILTIIVTNVDGGPYVKDSIKNISVNKGAIDIVIDLKLVFANSNQGDILNYSVASNTNDKIVTAQIAGTNLTLSFSKEFTGLSQIIIKASSNGKEAQSKFNVDVNIPTGIGNLDHNPEVLIYPNPTEGDVHLRFKEIPENETWVYIYNTSGKLMIKSLVRDTEEILKLNGYAPGVYLIQIALPKPKTYKVILR</sequence>
<feature type="domain" description="PKD/Chitinase" evidence="1">
    <location>
        <begin position="1275"/>
        <end position="1363"/>
    </location>
</feature>
<feature type="domain" description="PKD/Chitinase" evidence="1">
    <location>
        <begin position="903"/>
        <end position="991"/>
    </location>
</feature>
<feature type="domain" description="Immunoglobulin" evidence="2">
    <location>
        <begin position="349"/>
        <end position="431"/>
    </location>
</feature>
<feature type="domain" description="Immunoglobulin" evidence="2">
    <location>
        <begin position="1093"/>
        <end position="1175"/>
    </location>
</feature>
<dbReference type="SMART" id="SM00409">
    <property type="entry name" value="IG"/>
    <property type="match status" value="9"/>
</dbReference>
<feature type="domain" description="Immunoglobulin" evidence="2">
    <location>
        <begin position="721"/>
        <end position="803"/>
    </location>
</feature>
<dbReference type="GO" id="GO:0016020">
    <property type="term" value="C:membrane"/>
    <property type="evidence" value="ECO:0007669"/>
    <property type="project" value="InterPro"/>
</dbReference>
<dbReference type="Proteomes" id="UP001193389">
    <property type="component" value="Chromosome"/>
</dbReference>
<feature type="domain" description="Immunoglobulin" evidence="2">
    <location>
        <begin position="628"/>
        <end position="710"/>
    </location>
</feature>
<dbReference type="Pfam" id="PF22352">
    <property type="entry name" value="K319L-like_PKD"/>
    <property type="match status" value="13"/>
</dbReference>
<dbReference type="PANTHER" id="PTHR46182">
    <property type="entry name" value="FI19480P1"/>
    <property type="match status" value="1"/>
</dbReference>
<feature type="domain" description="PKD/Chitinase" evidence="1">
    <location>
        <begin position="1182"/>
        <end position="1270"/>
    </location>
</feature>
<feature type="domain" description="PKD/Chitinase" evidence="1">
    <location>
        <begin position="349"/>
        <end position="431"/>
    </location>
</feature>
<dbReference type="EMBL" id="AP018694">
    <property type="protein sequence ID" value="BBE19553.1"/>
    <property type="molecule type" value="Genomic_DNA"/>
</dbReference>
<feature type="domain" description="PKD/Chitinase" evidence="1">
    <location>
        <begin position="721"/>
        <end position="803"/>
    </location>
</feature>
<dbReference type="InterPro" id="IPR026444">
    <property type="entry name" value="Secre_tail"/>
</dbReference>
<organism evidence="3 4">
    <name type="scientific">Aquipluma nitroreducens</name>
    <dbReference type="NCBI Taxonomy" id="2010828"/>
    <lineage>
        <taxon>Bacteria</taxon>
        <taxon>Pseudomonadati</taxon>
        <taxon>Bacteroidota</taxon>
        <taxon>Bacteroidia</taxon>
        <taxon>Marinilabiliales</taxon>
        <taxon>Prolixibacteraceae</taxon>
        <taxon>Aquipluma</taxon>
    </lineage>
</organism>
<feature type="domain" description="Immunoglobulin" evidence="2">
    <location>
        <begin position="535"/>
        <end position="617"/>
    </location>
</feature>
<reference evidence="3" key="1">
    <citation type="journal article" date="2020" name="Int. J. Syst. Evol. Microbiol.">
        <title>Aquipluma nitroreducens gen. nov. sp. nov., a novel facultatively anaerobic bacterium isolated from a freshwater lake.</title>
        <authorList>
            <person name="Watanabe M."/>
            <person name="Kojima H."/>
            <person name="Fukui M."/>
        </authorList>
    </citation>
    <scope>NUCLEOTIDE SEQUENCE</scope>
    <source>
        <strain evidence="3">MeG22</strain>
    </source>
</reference>
<feature type="domain" description="PKD/Chitinase" evidence="1">
    <location>
        <begin position="998"/>
        <end position="1082"/>
    </location>
</feature>
<feature type="domain" description="Immunoglobulin" evidence="2">
    <location>
        <begin position="163"/>
        <end position="245"/>
    </location>
</feature>
<evidence type="ECO:0000259" key="2">
    <source>
        <dbReference type="SMART" id="SM00409"/>
    </source>
</evidence>
<keyword evidence="4" id="KW-1185">Reference proteome</keyword>
<dbReference type="RefSeq" id="WP_318347785.1">
    <property type="nucleotide sequence ID" value="NZ_AP018694.1"/>
</dbReference>